<evidence type="ECO:0000313" key="10">
    <source>
        <dbReference type="EMBL" id="EKV26159.1"/>
    </source>
</evidence>
<keyword evidence="6" id="KW-0408">Iron</keyword>
<dbReference type="GO" id="GO:0005829">
    <property type="term" value="C:cytosol"/>
    <property type="evidence" value="ECO:0007669"/>
    <property type="project" value="TreeGrafter"/>
</dbReference>
<evidence type="ECO:0000259" key="8">
    <source>
        <dbReference type="PROSITE" id="PS51332"/>
    </source>
</evidence>
<dbReference type="AlphaFoldDB" id="K9GND5"/>
<evidence type="ECO:0000256" key="7">
    <source>
        <dbReference type="ARBA" id="ARBA00023014"/>
    </source>
</evidence>
<dbReference type="GO" id="GO:0046872">
    <property type="term" value="F:metal ion binding"/>
    <property type="evidence" value="ECO:0007669"/>
    <property type="project" value="UniProtKB-KW"/>
</dbReference>
<dbReference type="SFLD" id="SFLDG01123">
    <property type="entry name" value="methyltransferase_(Class_B)"/>
    <property type="match status" value="1"/>
</dbReference>
<dbReference type="GO" id="GO:0051539">
    <property type="term" value="F:4 iron, 4 sulfur cluster binding"/>
    <property type="evidence" value="ECO:0007669"/>
    <property type="project" value="UniProtKB-KW"/>
</dbReference>
<dbReference type="SUPFAM" id="SSF52242">
    <property type="entry name" value="Cobalamin (vitamin B12)-binding domain"/>
    <property type="match status" value="1"/>
</dbReference>
<name>K9GND5_9PROT</name>
<dbReference type="PANTHER" id="PTHR43409:SF7">
    <property type="entry name" value="BLL1977 PROTEIN"/>
    <property type="match status" value="1"/>
</dbReference>
<feature type="domain" description="B12-binding" evidence="8">
    <location>
        <begin position="102"/>
        <end position="189"/>
    </location>
</feature>
<evidence type="ECO:0000256" key="4">
    <source>
        <dbReference type="ARBA" id="ARBA00022691"/>
    </source>
</evidence>
<comment type="caution">
    <text evidence="10">The sequence shown here is derived from an EMBL/GenBank/DDBJ whole genome shotgun (WGS) entry which is preliminary data.</text>
</comment>
<dbReference type="EMBL" id="ANHY01000037">
    <property type="protein sequence ID" value="EKV26159.1"/>
    <property type="molecule type" value="Genomic_DNA"/>
</dbReference>
<dbReference type="Gene3D" id="3.80.30.20">
    <property type="entry name" value="tm_1862 like domain"/>
    <property type="match status" value="1"/>
</dbReference>
<gene>
    <name evidence="10" type="ORF">C882_2927</name>
</gene>
<dbReference type="SFLD" id="SFLDS00029">
    <property type="entry name" value="Radical_SAM"/>
    <property type="match status" value="1"/>
</dbReference>
<dbReference type="InterPro" id="IPR006638">
    <property type="entry name" value="Elp3/MiaA/NifB-like_rSAM"/>
</dbReference>
<dbReference type="Proteomes" id="UP000009881">
    <property type="component" value="Unassembled WGS sequence"/>
</dbReference>
<evidence type="ECO:0000256" key="1">
    <source>
        <dbReference type="ARBA" id="ARBA00001966"/>
    </source>
</evidence>
<dbReference type="InterPro" id="IPR051198">
    <property type="entry name" value="BchE-like"/>
</dbReference>
<keyword evidence="2" id="KW-0489">Methyltransferase</keyword>
<dbReference type="InterPro" id="IPR034466">
    <property type="entry name" value="Methyltransferase_Class_B"/>
</dbReference>
<dbReference type="InterPro" id="IPR058240">
    <property type="entry name" value="rSAM_sf"/>
</dbReference>
<dbReference type="eggNOG" id="COG1032">
    <property type="taxonomic scope" value="Bacteria"/>
</dbReference>
<dbReference type="CDD" id="cd01335">
    <property type="entry name" value="Radical_SAM"/>
    <property type="match status" value="1"/>
</dbReference>
<keyword evidence="7" id="KW-0411">Iron-sulfur</keyword>
<comment type="cofactor">
    <cofactor evidence="1">
        <name>[4Fe-4S] cluster</name>
        <dbReference type="ChEBI" id="CHEBI:49883"/>
    </cofactor>
</comment>
<dbReference type="GO" id="GO:0031419">
    <property type="term" value="F:cobalamin binding"/>
    <property type="evidence" value="ECO:0007669"/>
    <property type="project" value="InterPro"/>
</dbReference>
<evidence type="ECO:0000313" key="11">
    <source>
        <dbReference type="Proteomes" id="UP000009881"/>
    </source>
</evidence>
<dbReference type="SUPFAM" id="SSF102114">
    <property type="entry name" value="Radical SAM enzymes"/>
    <property type="match status" value="1"/>
</dbReference>
<keyword evidence="5" id="KW-0479">Metal-binding</keyword>
<dbReference type="InterPro" id="IPR006158">
    <property type="entry name" value="Cobalamin-bd"/>
</dbReference>
<dbReference type="Pfam" id="PF04055">
    <property type="entry name" value="Radical_SAM"/>
    <property type="match status" value="1"/>
</dbReference>
<keyword evidence="11" id="KW-1185">Reference proteome</keyword>
<accession>K9GND5</accession>
<keyword evidence="4" id="KW-0949">S-adenosyl-L-methionine</keyword>
<dbReference type="PANTHER" id="PTHR43409">
    <property type="entry name" value="ANAEROBIC MAGNESIUM-PROTOPORPHYRIN IX MONOMETHYL ESTER CYCLASE-RELATED"/>
    <property type="match status" value="1"/>
</dbReference>
<dbReference type="PROSITE" id="PS51332">
    <property type="entry name" value="B12_BINDING"/>
    <property type="match status" value="1"/>
</dbReference>
<evidence type="ECO:0000256" key="3">
    <source>
        <dbReference type="ARBA" id="ARBA00022679"/>
    </source>
</evidence>
<dbReference type="STRING" id="1238182.C882_2927"/>
<evidence type="ECO:0000256" key="5">
    <source>
        <dbReference type="ARBA" id="ARBA00022723"/>
    </source>
</evidence>
<reference evidence="10 11" key="1">
    <citation type="journal article" date="2013" name="Genome Announc.">
        <title>Draft Genome Sequence of an Alphaproteobacterium, Caenispirillum salinarum AK4(T), Isolated from a Solar Saltern.</title>
        <authorList>
            <person name="Khatri I."/>
            <person name="Singh A."/>
            <person name="Korpole S."/>
            <person name="Pinnaka A.K."/>
            <person name="Subramanian S."/>
        </authorList>
    </citation>
    <scope>NUCLEOTIDE SEQUENCE [LARGE SCALE GENOMIC DNA]</scope>
    <source>
        <strain evidence="10 11">AK4</strain>
    </source>
</reference>
<dbReference type="Gene3D" id="3.40.50.280">
    <property type="entry name" value="Cobalamin-binding domain"/>
    <property type="match status" value="1"/>
</dbReference>
<dbReference type="GO" id="GO:0003824">
    <property type="term" value="F:catalytic activity"/>
    <property type="evidence" value="ECO:0007669"/>
    <property type="project" value="InterPro"/>
</dbReference>
<sequence>MAEKGEGFEASCADTNAWRFDGLYRALRDDALYPSFEDREAFVAAGTVFREGGAEFDDPTTYDRHLQPFIKYFSLFYDNGLNRVRRAEGAGAPTPWWVIRDAEALVATRPGVVGISITYTDQLPYAVLLARTIRRLDRSIRIVFGGGFFKAVNLDGFLAEDYVDYLVLHAGEACFLALVEALRSGADPLPEIPGLAFHDPATGRAKVSSDGFPVDYNTQPFADFADFDPPQYFVPEPVYPVLSSRGCYWRRCTFCNHFASYAGTYKTQAIDRVVREMAHQQEARGARLFTFVDEMISAKRFKKISEEILAQGLDLHYYALAKPTADFTPEILQLMHKAGCRAVYWGLESGSERILALMDKGNTVESSETTLRLASEAGIRNHIFLIVGFPTETRDDLDDTVDFMLRNSAYIDQILCGHFVLEPGTPIHDRPTEFGIRKVYYKRSLANGELVGFEPDGWLDQQTAGRYAEVLRDHVFDLFSPRGRYFGTPRDHIIACYASQPTGTPRFDKDLPGTGAVRAMLNAPDSVPKVKTFDLQPVW</sequence>
<keyword evidence="3" id="KW-0808">Transferase</keyword>
<protein>
    <submittedName>
        <fullName evidence="10">Uncharacterized protein</fullName>
    </submittedName>
</protein>
<dbReference type="PROSITE" id="PS51918">
    <property type="entry name" value="RADICAL_SAM"/>
    <property type="match status" value="1"/>
</dbReference>
<evidence type="ECO:0000259" key="9">
    <source>
        <dbReference type="PROSITE" id="PS51918"/>
    </source>
</evidence>
<proteinExistence type="predicted"/>
<feature type="domain" description="Radical SAM core" evidence="9">
    <location>
        <begin position="233"/>
        <end position="454"/>
    </location>
</feature>
<dbReference type="InterPro" id="IPR023404">
    <property type="entry name" value="rSAM_horseshoe"/>
</dbReference>
<dbReference type="SMART" id="SM00729">
    <property type="entry name" value="Elp3"/>
    <property type="match status" value="1"/>
</dbReference>
<dbReference type="OrthoDB" id="9801424at2"/>
<dbReference type="InterPro" id="IPR036724">
    <property type="entry name" value="Cobalamin-bd_sf"/>
</dbReference>
<organism evidence="10 11">
    <name type="scientific">Caenispirillum salinarum AK4</name>
    <dbReference type="NCBI Taxonomy" id="1238182"/>
    <lineage>
        <taxon>Bacteria</taxon>
        <taxon>Pseudomonadati</taxon>
        <taxon>Pseudomonadota</taxon>
        <taxon>Alphaproteobacteria</taxon>
        <taxon>Rhodospirillales</taxon>
        <taxon>Novispirillaceae</taxon>
        <taxon>Caenispirillum</taxon>
    </lineage>
</organism>
<evidence type="ECO:0000256" key="2">
    <source>
        <dbReference type="ARBA" id="ARBA00022603"/>
    </source>
</evidence>
<evidence type="ECO:0000256" key="6">
    <source>
        <dbReference type="ARBA" id="ARBA00023004"/>
    </source>
</evidence>
<dbReference type="RefSeq" id="WP_009542918.1">
    <property type="nucleotide sequence ID" value="NZ_ANHY01000037.1"/>
</dbReference>
<dbReference type="InterPro" id="IPR007197">
    <property type="entry name" value="rSAM"/>
</dbReference>
<dbReference type="SFLD" id="SFLDG01082">
    <property type="entry name" value="B12-binding_domain_containing"/>
    <property type="match status" value="1"/>
</dbReference>